<dbReference type="PRINTS" id="PR00064">
    <property type="entry name" value="RIBOSOMALL35"/>
</dbReference>
<evidence type="ECO:0000313" key="8">
    <source>
        <dbReference type="Proteomes" id="UP000005240"/>
    </source>
</evidence>
<feature type="compositionally biased region" description="Low complexity" evidence="5">
    <location>
        <begin position="178"/>
        <end position="193"/>
    </location>
</feature>
<dbReference type="HAMAP" id="MF_00514">
    <property type="entry name" value="Ribosomal_bL35"/>
    <property type="match status" value="1"/>
</dbReference>
<dbReference type="Proteomes" id="UP000005240">
    <property type="component" value="Unassembled WGS sequence"/>
</dbReference>
<dbReference type="STRING" id="630390.A0A180GFT2"/>
<dbReference type="EnsemblFungi" id="PTTG_27923-t43_1">
    <property type="protein sequence ID" value="PTTG_27923-t43_1-p1"/>
    <property type="gene ID" value="PTTG_27923"/>
</dbReference>
<dbReference type="Pfam" id="PF01632">
    <property type="entry name" value="Ribosomal_L35p"/>
    <property type="match status" value="1"/>
</dbReference>
<evidence type="ECO:0000313" key="6">
    <source>
        <dbReference type="EMBL" id="OAV91586.1"/>
    </source>
</evidence>
<evidence type="ECO:0000313" key="7">
    <source>
        <dbReference type="EnsemblFungi" id="PTTG_27923-t43_1-p1"/>
    </source>
</evidence>
<dbReference type="SUPFAM" id="SSF143034">
    <property type="entry name" value="L35p-like"/>
    <property type="match status" value="1"/>
</dbReference>
<dbReference type="VEuPathDB" id="FungiDB:PTTG_27923"/>
<keyword evidence="3 4" id="KW-0687">Ribonucleoprotein</keyword>
<dbReference type="GO" id="GO:0015934">
    <property type="term" value="C:large ribosomal subunit"/>
    <property type="evidence" value="ECO:0007669"/>
    <property type="project" value="TreeGrafter"/>
</dbReference>
<dbReference type="PANTHER" id="PTHR33343:SF1">
    <property type="entry name" value="LARGE RIBOSOMAL SUBUNIT PROTEIN BL35M"/>
    <property type="match status" value="1"/>
</dbReference>
<keyword evidence="8" id="KW-1185">Reference proteome</keyword>
<evidence type="ECO:0000256" key="3">
    <source>
        <dbReference type="ARBA" id="ARBA00023274"/>
    </source>
</evidence>
<feature type="compositionally biased region" description="Low complexity" evidence="5">
    <location>
        <begin position="34"/>
        <end position="43"/>
    </location>
</feature>
<feature type="region of interest" description="Disordered" evidence="5">
    <location>
        <begin position="169"/>
        <end position="193"/>
    </location>
</feature>
<dbReference type="OrthoDB" id="162638at2759"/>
<evidence type="ECO:0000256" key="1">
    <source>
        <dbReference type="ARBA" id="ARBA00006598"/>
    </source>
</evidence>
<dbReference type="AlphaFoldDB" id="A0A180GFT2"/>
<feature type="region of interest" description="Disordered" evidence="5">
    <location>
        <begin position="34"/>
        <end position="66"/>
    </location>
</feature>
<proteinExistence type="inferred from homology"/>
<evidence type="ECO:0000256" key="5">
    <source>
        <dbReference type="SAM" id="MobiDB-lite"/>
    </source>
</evidence>
<reference evidence="7" key="4">
    <citation type="submission" date="2025-05" db="UniProtKB">
        <authorList>
            <consortium name="EnsemblFungi"/>
        </authorList>
    </citation>
    <scope>IDENTIFICATION</scope>
    <source>
        <strain evidence="7">isolate 1-1 / race 1 (BBBD)</strain>
    </source>
</reference>
<gene>
    <name evidence="6" type="ORF">PTTG_27923</name>
</gene>
<name>A0A180GFT2_PUCT1</name>
<sequence>MNILRQLILRTIRPTITSYPALPSKTIRPLGFTRTQQPQQQRTFSASPSTQWKSIGSPKKNRKTRAKLRTHQGASKRFFVTGRGQFKRVQAGTQHLMTGLSQSRKRKLKPMVIVKRSQTSLLRKLLPYAGKRAGFRKLDQSETVWWRSGKLQKSGLALQQAIQRSHALKRSLLPNPPSSSSSSSPPSSSSPAP</sequence>
<dbReference type="GO" id="GO:0003735">
    <property type="term" value="F:structural constituent of ribosome"/>
    <property type="evidence" value="ECO:0007669"/>
    <property type="project" value="InterPro"/>
</dbReference>
<feature type="compositionally biased region" description="Polar residues" evidence="5">
    <location>
        <begin position="44"/>
        <end position="54"/>
    </location>
</feature>
<dbReference type="Gene3D" id="4.10.410.60">
    <property type="match status" value="1"/>
</dbReference>
<dbReference type="InterPro" id="IPR037229">
    <property type="entry name" value="Ribosomal_bL35_sf"/>
</dbReference>
<dbReference type="FunFam" id="4.10.410.60:FF:000001">
    <property type="entry name" value="50S ribosomal protein L35"/>
    <property type="match status" value="1"/>
</dbReference>
<protein>
    <recommendedName>
        <fullName evidence="4">50S ribosomal protein L35</fullName>
    </recommendedName>
</protein>
<dbReference type="PANTHER" id="PTHR33343">
    <property type="entry name" value="54S RIBOSOMAL PROTEIN BL35M"/>
    <property type="match status" value="1"/>
</dbReference>
<accession>A0A180GFT2</accession>
<evidence type="ECO:0000256" key="2">
    <source>
        <dbReference type="ARBA" id="ARBA00022980"/>
    </source>
</evidence>
<dbReference type="InterPro" id="IPR021137">
    <property type="entry name" value="Ribosomal_bL35-like"/>
</dbReference>
<comment type="similarity">
    <text evidence="1 4">Belongs to the bacterial ribosomal protein bL35 family.</text>
</comment>
<keyword evidence="2 4" id="KW-0689">Ribosomal protein</keyword>
<reference evidence="7 8" key="3">
    <citation type="journal article" date="2017" name="G3 (Bethesda)">
        <title>Comparative analysis highlights variable genome content of wheat rusts and divergence of the mating loci.</title>
        <authorList>
            <person name="Cuomo C.A."/>
            <person name="Bakkeren G."/>
            <person name="Khalil H.B."/>
            <person name="Panwar V."/>
            <person name="Joly D."/>
            <person name="Linning R."/>
            <person name="Sakthikumar S."/>
            <person name="Song X."/>
            <person name="Adiconis X."/>
            <person name="Fan L."/>
            <person name="Goldberg J.M."/>
            <person name="Levin J.Z."/>
            <person name="Young S."/>
            <person name="Zeng Q."/>
            <person name="Anikster Y."/>
            <person name="Bruce M."/>
            <person name="Wang M."/>
            <person name="Yin C."/>
            <person name="McCallum B."/>
            <person name="Szabo L.J."/>
            <person name="Hulbert S."/>
            <person name="Chen X."/>
            <person name="Fellers J.P."/>
        </authorList>
    </citation>
    <scope>NUCLEOTIDE SEQUENCE</scope>
    <source>
        <strain evidence="8">Isolate 1-1 / race 1 (BBBD)</strain>
        <strain evidence="7">isolate 1-1 / race 1 (BBBD)</strain>
    </source>
</reference>
<organism evidence="6">
    <name type="scientific">Puccinia triticina (isolate 1-1 / race 1 (BBBD))</name>
    <name type="common">Brown leaf rust fungus</name>
    <dbReference type="NCBI Taxonomy" id="630390"/>
    <lineage>
        <taxon>Eukaryota</taxon>
        <taxon>Fungi</taxon>
        <taxon>Dikarya</taxon>
        <taxon>Basidiomycota</taxon>
        <taxon>Pucciniomycotina</taxon>
        <taxon>Pucciniomycetes</taxon>
        <taxon>Pucciniales</taxon>
        <taxon>Pucciniaceae</taxon>
        <taxon>Puccinia</taxon>
    </lineage>
</organism>
<reference evidence="6" key="1">
    <citation type="submission" date="2009-11" db="EMBL/GenBank/DDBJ databases">
        <authorList>
            <consortium name="The Broad Institute Genome Sequencing Platform"/>
            <person name="Ward D."/>
            <person name="Feldgarden M."/>
            <person name="Earl A."/>
            <person name="Young S.K."/>
            <person name="Zeng Q."/>
            <person name="Koehrsen M."/>
            <person name="Alvarado L."/>
            <person name="Berlin A."/>
            <person name="Bochicchio J."/>
            <person name="Borenstein D."/>
            <person name="Chapman S.B."/>
            <person name="Chen Z."/>
            <person name="Engels R."/>
            <person name="Freedman E."/>
            <person name="Gellesch M."/>
            <person name="Goldberg J."/>
            <person name="Griggs A."/>
            <person name="Gujja S."/>
            <person name="Heilman E."/>
            <person name="Heiman D."/>
            <person name="Hepburn T."/>
            <person name="Howarth C."/>
            <person name="Jen D."/>
            <person name="Larson L."/>
            <person name="Lewis B."/>
            <person name="Mehta T."/>
            <person name="Park D."/>
            <person name="Pearson M."/>
            <person name="Roberts A."/>
            <person name="Saif S."/>
            <person name="Shea T."/>
            <person name="Shenoy N."/>
            <person name="Sisk P."/>
            <person name="Stolte C."/>
            <person name="Sykes S."/>
            <person name="Thomson T."/>
            <person name="Walk T."/>
            <person name="White J."/>
            <person name="Yandava C."/>
            <person name="Izard J."/>
            <person name="Baranova O.V."/>
            <person name="Blanton J.M."/>
            <person name="Tanner A.C."/>
            <person name="Dewhirst F.E."/>
            <person name="Haas B."/>
            <person name="Nusbaum C."/>
            <person name="Birren B."/>
        </authorList>
    </citation>
    <scope>NUCLEOTIDE SEQUENCE [LARGE SCALE GENOMIC DNA]</scope>
    <source>
        <strain evidence="6">1-1 BBBD Race 1</strain>
    </source>
</reference>
<dbReference type="EMBL" id="ADAS02000078">
    <property type="protein sequence ID" value="OAV91586.1"/>
    <property type="molecule type" value="Genomic_DNA"/>
</dbReference>
<dbReference type="GO" id="GO:0006412">
    <property type="term" value="P:translation"/>
    <property type="evidence" value="ECO:0007669"/>
    <property type="project" value="InterPro"/>
</dbReference>
<reference evidence="6" key="2">
    <citation type="submission" date="2016-05" db="EMBL/GenBank/DDBJ databases">
        <title>Comparative analysis highlights variable genome content of wheat rusts and divergence of the mating loci.</title>
        <authorList>
            <person name="Cuomo C.A."/>
            <person name="Bakkeren G."/>
            <person name="Szabo L."/>
            <person name="Khalil H."/>
            <person name="Joly D."/>
            <person name="Goldberg J."/>
            <person name="Young S."/>
            <person name="Zeng Q."/>
            <person name="Fellers J."/>
        </authorList>
    </citation>
    <scope>NUCLEOTIDE SEQUENCE [LARGE SCALE GENOMIC DNA]</scope>
    <source>
        <strain evidence="6">1-1 BBBD Race 1</strain>
    </source>
</reference>
<evidence type="ECO:0000256" key="4">
    <source>
        <dbReference type="RuleBase" id="RU000568"/>
    </source>
</evidence>
<dbReference type="NCBIfam" id="TIGR00001">
    <property type="entry name" value="rpmI_bact"/>
    <property type="match status" value="1"/>
</dbReference>
<dbReference type="InterPro" id="IPR001706">
    <property type="entry name" value="Ribosomal_bL35"/>
</dbReference>